<dbReference type="GO" id="GO:0005782">
    <property type="term" value="C:peroxisomal matrix"/>
    <property type="evidence" value="ECO:0007669"/>
    <property type="project" value="UniProtKB-SubCell"/>
</dbReference>
<dbReference type="InterPro" id="IPR049449">
    <property type="entry name" value="TesB_ACOT8-like_N"/>
</dbReference>
<dbReference type="SUPFAM" id="SSF54637">
    <property type="entry name" value="Thioesterase/thiol ester dehydrase-isomerase"/>
    <property type="match status" value="3"/>
</dbReference>
<organism evidence="7">
    <name type="scientific">Haemonchus placei</name>
    <name type="common">Barber's pole worm</name>
    <dbReference type="NCBI Taxonomy" id="6290"/>
    <lineage>
        <taxon>Eukaryota</taxon>
        <taxon>Metazoa</taxon>
        <taxon>Ecdysozoa</taxon>
        <taxon>Nematoda</taxon>
        <taxon>Chromadorea</taxon>
        <taxon>Rhabditida</taxon>
        <taxon>Rhabditina</taxon>
        <taxon>Rhabditomorpha</taxon>
        <taxon>Strongyloidea</taxon>
        <taxon>Trichostrongylidae</taxon>
        <taxon>Haemonchus</taxon>
    </lineage>
</organism>
<evidence type="ECO:0000313" key="5">
    <source>
        <dbReference type="EMBL" id="VDO59104.1"/>
    </source>
</evidence>
<dbReference type="WBParaSite" id="HPLM_0001620701-mRNA-1">
    <property type="protein sequence ID" value="HPLM_0001620701-mRNA-1"/>
    <property type="gene ID" value="HPLM_0001620701"/>
</dbReference>
<dbReference type="GO" id="GO:0009062">
    <property type="term" value="P:fatty acid catabolic process"/>
    <property type="evidence" value="ECO:0007669"/>
    <property type="project" value="TreeGrafter"/>
</dbReference>
<dbReference type="AlphaFoldDB" id="A0A0N4WWR4"/>
<dbReference type="Pfam" id="PF20789">
    <property type="entry name" value="4HBT_3C"/>
    <property type="match status" value="1"/>
</dbReference>
<feature type="domain" description="Acyl-CoA thioesterase-like N-terminal HotDog" evidence="3">
    <location>
        <begin position="26"/>
        <end position="102"/>
    </location>
</feature>
<evidence type="ECO:0000259" key="3">
    <source>
        <dbReference type="Pfam" id="PF13622"/>
    </source>
</evidence>
<keyword evidence="6" id="KW-1185">Reference proteome</keyword>
<dbReference type="Gene3D" id="2.40.160.210">
    <property type="entry name" value="Acyl-CoA thioesterase, double hotdog domain"/>
    <property type="match status" value="1"/>
</dbReference>
<keyword evidence="2" id="KW-0378">Hydrolase</keyword>
<dbReference type="GO" id="GO:0047617">
    <property type="term" value="F:fatty acyl-CoA hydrolase activity"/>
    <property type="evidence" value="ECO:0007669"/>
    <property type="project" value="InterPro"/>
</dbReference>
<evidence type="ECO:0000256" key="1">
    <source>
        <dbReference type="ARBA" id="ARBA00006538"/>
    </source>
</evidence>
<proteinExistence type="inferred from homology"/>
<dbReference type="InterPro" id="IPR042171">
    <property type="entry name" value="Acyl-CoA_hotdog"/>
</dbReference>
<comment type="similarity">
    <text evidence="1">Belongs to the C/M/P thioester hydrolase family.</text>
</comment>
<evidence type="ECO:0000313" key="7">
    <source>
        <dbReference type="WBParaSite" id="HPLM_0001620701-mRNA-1"/>
    </source>
</evidence>
<gene>
    <name evidence="5" type="ORF">HPLM_LOCUS16199</name>
</gene>
<protein>
    <submittedName>
        <fullName evidence="7">Acyl_CoA_thio domain-containing protein</fullName>
    </submittedName>
</protein>
<reference evidence="5 6" key="2">
    <citation type="submission" date="2018-11" db="EMBL/GenBank/DDBJ databases">
        <authorList>
            <consortium name="Pathogen Informatics"/>
        </authorList>
    </citation>
    <scope>NUCLEOTIDE SEQUENCE [LARGE SCALE GENOMIC DNA]</scope>
    <source>
        <strain evidence="5 6">MHpl1</strain>
    </source>
</reference>
<dbReference type="Pfam" id="PF13622">
    <property type="entry name" value="4HBT_3"/>
    <property type="match status" value="1"/>
</dbReference>
<evidence type="ECO:0000259" key="4">
    <source>
        <dbReference type="Pfam" id="PF20789"/>
    </source>
</evidence>
<dbReference type="InterPro" id="IPR029069">
    <property type="entry name" value="HotDog_dom_sf"/>
</dbReference>
<accession>A0A0N4WWR4</accession>
<dbReference type="OrthoDB" id="68328at2759"/>
<dbReference type="InterPro" id="IPR003703">
    <property type="entry name" value="Acyl_CoA_thio"/>
</dbReference>
<dbReference type="GO" id="GO:0006637">
    <property type="term" value="P:acyl-CoA metabolic process"/>
    <property type="evidence" value="ECO:0007669"/>
    <property type="project" value="InterPro"/>
</dbReference>
<dbReference type="CDD" id="cd03444">
    <property type="entry name" value="Thioesterase_II_repeat1"/>
    <property type="match status" value="1"/>
</dbReference>
<evidence type="ECO:0000313" key="6">
    <source>
        <dbReference type="Proteomes" id="UP000268014"/>
    </source>
</evidence>
<feature type="domain" description="Acyl-CoA thioesterase-like C-terminal" evidence="4">
    <location>
        <begin position="160"/>
        <end position="251"/>
    </location>
</feature>
<dbReference type="CDD" id="cd03445">
    <property type="entry name" value="Thioesterase_II_repeat2"/>
    <property type="match status" value="1"/>
</dbReference>
<sequence>MLIIFEKSKVFRTSNLVTFRQGSSKAAYGGLIFAQALAAAENTVDETLKPHAMHSFFILCVNTSIPVQYHVRRVRDGRSFCTRTVEAIQDGKIVFVLQVSFHKVNFVSDSQLHRTLCFFLFYYCRIQVKPVVEKRLKNYDSRASQDRELFEVQIRPTDAERHLGFGKTNHQTRTFYSWFKSRGSLGDCEKLHRYLVAYTTDATMAGSAYRPHLVNDFNPTMLFSLDHNVWMHKHEMRADRWMLFENTSTVADRYGVLILLLITICIDHDFYRSGRGRAFITGKLWSEEGILLLSCTQEVVLRGNGQVSRL</sequence>
<dbReference type="InterPro" id="IPR049450">
    <property type="entry name" value="ACOT8-like_C"/>
</dbReference>
<name>A0A0N4WWR4_HAEPC</name>
<evidence type="ECO:0000256" key="2">
    <source>
        <dbReference type="ARBA" id="ARBA00022801"/>
    </source>
</evidence>
<dbReference type="STRING" id="6290.A0A0N4WWR4"/>
<dbReference type="PANTHER" id="PTHR11066">
    <property type="entry name" value="ACYL-COA THIOESTERASE"/>
    <property type="match status" value="1"/>
</dbReference>
<reference evidence="7" key="1">
    <citation type="submission" date="2017-02" db="UniProtKB">
        <authorList>
            <consortium name="WormBaseParasite"/>
        </authorList>
    </citation>
    <scope>IDENTIFICATION</scope>
</reference>
<dbReference type="PANTHER" id="PTHR11066:SF34">
    <property type="entry name" value="ACYL-COENZYME A THIOESTERASE 8"/>
    <property type="match status" value="1"/>
</dbReference>
<dbReference type="Proteomes" id="UP000268014">
    <property type="component" value="Unassembled WGS sequence"/>
</dbReference>
<dbReference type="EMBL" id="UZAF01019315">
    <property type="protein sequence ID" value="VDO59104.1"/>
    <property type="molecule type" value="Genomic_DNA"/>
</dbReference>
<dbReference type="OMA" id="HNRVWMK"/>